<dbReference type="PANTHER" id="PTHR43010:SF1">
    <property type="entry name" value="USPA DOMAIN-CONTAINING PROTEIN"/>
    <property type="match status" value="1"/>
</dbReference>
<name>A0A5M6DBP2_9BACT</name>
<evidence type="ECO:0000259" key="2">
    <source>
        <dbReference type="Pfam" id="PF00582"/>
    </source>
</evidence>
<evidence type="ECO:0000313" key="3">
    <source>
        <dbReference type="EMBL" id="KAA5543742.1"/>
    </source>
</evidence>
<dbReference type="PRINTS" id="PR01438">
    <property type="entry name" value="UNVRSLSTRESS"/>
</dbReference>
<dbReference type="EMBL" id="VWOX01000005">
    <property type="protein sequence ID" value="KAA5543742.1"/>
    <property type="molecule type" value="Genomic_DNA"/>
</dbReference>
<feature type="domain" description="UspA" evidence="2">
    <location>
        <begin position="12"/>
        <end position="151"/>
    </location>
</feature>
<dbReference type="CDD" id="cd00293">
    <property type="entry name" value="USP-like"/>
    <property type="match status" value="2"/>
</dbReference>
<comment type="caution">
    <text evidence="3">The sequence shown here is derived from an EMBL/GenBank/DDBJ whole genome shotgun (WGS) entry which is preliminary data.</text>
</comment>
<dbReference type="SUPFAM" id="SSF52402">
    <property type="entry name" value="Adenine nucleotide alpha hydrolases-like"/>
    <property type="match status" value="2"/>
</dbReference>
<comment type="similarity">
    <text evidence="1">Belongs to the universal stress protein A family.</text>
</comment>
<evidence type="ECO:0000256" key="1">
    <source>
        <dbReference type="ARBA" id="ARBA00008791"/>
    </source>
</evidence>
<evidence type="ECO:0000313" key="4">
    <source>
        <dbReference type="Proteomes" id="UP000324479"/>
    </source>
</evidence>
<dbReference type="Proteomes" id="UP000324479">
    <property type="component" value="Unassembled WGS sequence"/>
</dbReference>
<dbReference type="AlphaFoldDB" id="A0A5M6DBP2"/>
<protein>
    <submittedName>
        <fullName evidence="3">Universal stress protein</fullName>
    </submittedName>
</protein>
<dbReference type="Pfam" id="PF00582">
    <property type="entry name" value="Usp"/>
    <property type="match status" value="2"/>
</dbReference>
<dbReference type="InterPro" id="IPR006015">
    <property type="entry name" value="Universal_stress_UspA"/>
</dbReference>
<sequence length="329" mass="36600">MSSTCTRRQSMMKVLLPSDGSQDSMEAARFVAELAAVNELDIHVVTVSEPHPGFSDSVSQHWMSEWASKENKRVDRLHGELMTVLSGVCSNVSMSRRHGPIVDSLLDEIDETQADLIVVGARGHSMIRRVLLGSTSESLATYADCSVVIVRRREEPQQDNATTRPMRRIMVAYDQSKGSRESVDEVLKYRWPDPIEFNVVSVAEWPFPFEESESEDPADGESKELQHVRCAAERLATRIAGTAPNTTTQVLQARHAGEAIVSEADREQVDLVVVGDSGHRLEAAQSDFKQPQDSEKVAAITQGRPMLGSTTRYLMRHSHCSVWISRGRQ</sequence>
<dbReference type="Gene3D" id="3.40.50.620">
    <property type="entry name" value="HUPs"/>
    <property type="match status" value="2"/>
</dbReference>
<dbReference type="InterPro" id="IPR051688">
    <property type="entry name" value="USP_A"/>
</dbReference>
<gene>
    <name evidence="3" type="ORF">FYK55_11180</name>
</gene>
<keyword evidence="4" id="KW-1185">Reference proteome</keyword>
<organism evidence="3 4">
    <name type="scientific">Roseiconus nitratireducens</name>
    <dbReference type="NCBI Taxonomy" id="2605748"/>
    <lineage>
        <taxon>Bacteria</taxon>
        <taxon>Pseudomonadati</taxon>
        <taxon>Planctomycetota</taxon>
        <taxon>Planctomycetia</taxon>
        <taxon>Pirellulales</taxon>
        <taxon>Pirellulaceae</taxon>
        <taxon>Roseiconus</taxon>
    </lineage>
</organism>
<reference evidence="3 4" key="1">
    <citation type="submission" date="2019-08" db="EMBL/GenBank/DDBJ databases">
        <authorList>
            <person name="Dhanesh K."/>
            <person name="Kumar G."/>
            <person name="Sasikala C."/>
            <person name="Venkata Ramana C."/>
        </authorList>
    </citation>
    <scope>NUCLEOTIDE SEQUENCE [LARGE SCALE GENOMIC DNA]</scope>
    <source>
        <strain evidence="3 4">JC645</strain>
    </source>
</reference>
<dbReference type="InterPro" id="IPR006016">
    <property type="entry name" value="UspA"/>
</dbReference>
<accession>A0A5M6DBP2</accession>
<feature type="domain" description="UspA" evidence="2">
    <location>
        <begin position="166"/>
        <end position="326"/>
    </location>
</feature>
<proteinExistence type="inferred from homology"/>
<dbReference type="InterPro" id="IPR014729">
    <property type="entry name" value="Rossmann-like_a/b/a_fold"/>
</dbReference>
<dbReference type="PANTHER" id="PTHR43010">
    <property type="entry name" value="UNIVERSAL STRESS PROTEIN SLR1230"/>
    <property type="match status" value="1"/>
</dbReference>